<feature type="transmembrane region" description="Helical" evidence="5">
    <location>
        <begin position="12"/>
        <end position="40"/>
    </location>
</feature>
<dbReference type="STRING" id="642780.SAMN04488570_0836"/>
<reference evidence="8" key="1">
    <citation type="submission" date="2016-10" db="EMBL/GenBank/DDBJ databases">
        <authorList>
            <person name="Varghese N."/>
            <person name="Submissions S."/>
        </authorList>
    </citation>
    <scope>NUCLEOTIDE SEQUENCE [LARGE SCALE GENOMIC DNA]</scope>
    <source>
        <strain evidence="8">DSM 22127</strain>
    </source>
</reference>
<evidence type="ECO:0000313" key="8">
    <source>
        <dbReference type="Proteomes" id="UP000198859"/>
    </source>
</evidence>
<protein>
    <submittedName>
        <fullName evidence="7">Membrane protein implicated in regulation of membrane protease activity</fullName>
    </submittedName>
</protein>
<evidence type="ECO:0000256" key="3">
    <source>
        <dbReference type="ARBA" id="ARBA00022989"/>
    </source>
</evidence>
<dbReference type="EMBL" id="LT629757">
    <property type="protein sequence ID" value="SDR96747.1"/>
    <property type="molecule type" value="Genomic_DNA"/>
</dbReference>
<feature type="transmembrane region" description="Helical" evidence="5">
    <location>
        <begin position="52"/>
        <end position="70"/>
    </location>
</feature>
<evidence type="ECO:0000256" key="4">
    <source>
        <dbReference type="ARBA" id="ARBA00023136"/>
    </source>
</evidence>
<dbReference type="Gene3D" id="2.40.50.140">
    <property type="entry name" value="Nucleic acid-binding proteins"/>
    <property type="match status" value="1"/>
</dbReference>
<accession>A0A1H1NCW5</accession>
<dbReference type="InterPro" id="IPR052165">
    <property type="entry name" value="Membrane_assoc_protease"/>
</dbReference>
<evidence type="ECO:0000259" key="6">
    <source>
        <dbReference type="Pfam" id="PF01957"/>
    </source>
</evidence>
<dbReference type="PANTHER" id="PTHR33507">
    <property type="entry name" value="INNER MEMBRANE PROTEIN YBBJ"/>
    <property type="match status" value="1"/>
</dbReference>
<evidence type="ECO:0000256" key="1">
    <source>
        <dbReference type="ARBA" id="ARBA00004141"/>
    </source>
</evidence>
<keyword evidence="3 5" id="KW-1133">Transmembrane helix</keyword>
<dbReference type="GO" id="GO:0008233">
    <property type="term" value="F:peptidase activity"/>
    <property type="evidence" value="ECO:0007669"/>
    <property type="project" value="UniProtKB-KW"/>
</dbReference>
<comment type="subcellular location">
    <subcellularLocation>
        <location evidence="1">Membrane</location>
        <topology evidence="1">Multi-pass membrane protein</topology>
    </subcellularLocation>
</comment>
<evidence type="ECO:0000256" key="5">
    <source>
        <dbReference type="SAM" id="Phobius"/>
    </source>
</evidence>
<keyword evidence="7" id="KW-0378">Hydrolase</keyword>
<feature type="domain" description="NfeD-like C-terminal" evidence="6">
    <location>
        <begin position="89"/>
        <end position="146"/>
    </location>
</feature>
<name>A0A1H1NCW5_9ACTN</name>
<dbReference type="GO" id="GO:0006508">
    <property type="term" value="P:proteolysis"/>
    <property type="evidence" value="ECO:0007669"/>
    <property type="project" value="UniProtKB-KW"/>
</dbReference>
<keyword evidence="2 5" id="KW-0812">Transmembrane</keyword>
<keyword evidence="8" id="KW-1185">Reference proteome</keyword>
<dbReference type="GO" id="GO:0005886">
    <property type="term" value="C:plasma membrane"/>
    <property type="evidence" value="ECO:0007669"/>
    <property type="project" value="TreeGrafter"/>
</dbReference>
<gene>
    <name evidence="7" type="ORF">SAMN04488570_0836</name>
</gene>
<dbReference type="InterPro" id="IPR002810">
    <property type="entry name" value="NfeD-like_C"/>
</dbReference>
<evidence type="ECO:0000256" key="2">
    <source>
        <dbReference type="ARBA" id="ARBA00022692"/>
    </source>
</evidence>
<dbReference type="Pfam" id="PF01957">
    <property type="entry name" value="NfeD"/>
    <property type="match status" value="1"/>
</dbReference>
<sequence>MMEWLRDHGWESWLVLAVVLGGLEMLGLELFLVMLAGGALVGALTAALGGPLALQLGLALVTSVALLGLVRPNIIGKLHSAPRLVTGHESLIGRRATVLKALSGQVPGRVKVAGEEWTAVPYDEDDQIDIGTVVDVVMIKGATAYVLRAHPPEA</sequence>
<dbReference type="AlphaFoldDB" id="A0A1H1NCW5"/>
<dbReference type="RefSeq" id="WP_091726440.1">
    <property type="nucleotide sequence ID" value="NZ_LT629757.1"/>
</dbReference>
<evidence type="ECO:0000313" key="7">
    <source>
        <dbReference type="EMBL" id="SDR96747.1"/>
    </source>
</evidence>
<dbReference type="SUPFAM" id="SSF141322">
    <property type="entry name" value="NfeD domain-like"/>
    <property type="match status" value="1"/>
</dbReference>
<dbReference type="PANTHER" id="PTHR33507:SF3">
    <property type="entry name" value="INNER MEMBRANE PROTEIN YBBJ"/>
    <property type="match status" value="1"/>
</dbReference>
<dbReference type="OrthoDB" id="9792945at2"/>
<organism evidence="7 8">
    <name type="scientific">Nocardioides scoriae</name>
    <dbReference type="NCBI Taxonomy" id="642780"/>
    <lineage>
        <taxon>Bacteria</taxon>
        <taxon>Bacillati</taxon>
        <taxon>Actinomycetota</taxon>
        <taxon>Actinomycetes</taxon>
        <taxon>Propionibacteriales</taxon>
        <taxon>Nocardioidaceae</taxon>
        <taxon>Nocardioides</taxon>
    </lineage>
</organism>
<dbReference type="Proteomes" id="UP000198859">
    <property type="component" value="Chromosome I"/>
</dbReference>
<dbReference type="InterPro" id="IPR012340">
    <property type="entry name" value="NA-bd_OB-fold"/>
</dbReference>
<keyword evidence="4 5" id="KW-0472">Membrane</keyword>
<proteinExistence type="predicted"/>
<keyword evidence="7" id="KW-0645">Protease</keyword>